<dbReference type="PRINTS" id="PR00092">
    <property type="entry name" value="TYROSINASE"/>
</dbReference>
<dbReference type="AlphaFoldDB" id="A0A501X0Q7"/>
<dbReference type="PANTHER" id="PTHR11474">
    <property type="entry name" value="TYROSINASE FAMILY MEMBER"/>
    <property type="match status" value="1"/>
</dbReference>
<dbReference type="Pfam" id="PF00264">
    <property type="entry name" value="Tyrosinase"/>
    <property type="match status" value="2"/>
</dbReference>
<proteinExistence type="predicted"/>
<evidence type="ECO:0000259" key="3">
    <source>
        <dbReference type="PROSITE" id="PS00497"/>
    </source>
</evidence>
<dbReference type="Gene3D" id="1.10.1280.10">
    <property type="entry name" value="Di-copper center containing domain from catechol oxidase"/>
    <property type="match status" value="1"/>
</dbReference>
<evidence type="ECO:0000259" key="4">
    <source>
        <dbReference type="PROSITE" id="PS00498"/>
    </source>
</evidence>
<keyword evidence="2" id="KW-0186">Copper</keyword>
<comment type="caution">
    <text evidence="5">The sequence shown here is derived from an EMBL/GenBank/DDBJ whole genome shotgun (WGS) entry which is preliminary data.</text>
</comment>
<dbReference type="SUPFAM" id="SSF48056">
    <property type="entry name" value="Di-copper centre-containing domain"/>
    <property type="match status" value="1"/>
</dbReference>
<organism evidence="5 6">
    <name type="scientific">Amaricoccus solimangrovi</name>
    <dbReference type="NCBI Taxonomy" id="2589815"/>
    <lineage>
        <taxon>Bacteria</taxon>
        <taxon>Pseudomonadati</taxon>
        <taxon>Pseudomonadota</taxon>
        <taxon>Alphaproteobacteria</taxon>
        <taxon>Rhodobacterales</taxon>
        <taxon>Paracoccaceae</taxon>
        <taxon>Amaricoccus</taxon>
    </lineage>
</organism>
<accession>A0A501X0Q7</accession>
<dbReference type="GO" id="GO:0016491">
    <property type="term" value="F:oxidoreductase activity"/>
    <property type="evidence" value="ECO:0007669"/>
    <property type="project" value="InterPro"/>
</dbReference>
<feature type="domain" description="Tyrosinase copper-binding" evidence="4">
    <location>
        <begin position="242"/>
        <end position="253"/>
    </location>
</feature>
<name>A0A501X0Q7_9RHOB</name>
<feature type="domain" description="Tyrosinase copper-binding" evidence="3">
    <location>
        <begin position="81"/>
        <end position="98"/>
    </location>
</feature>
<dbReference type="Proteomes" id="UP000319255">
    <property type="component" value="Unassembled WGS sequence"/>
</dbReference>
<dbReference type="PROSITE" id="PS00498">
    <property type="entry name" value="TYROSINASE_2"/>
    <property type="match status" value="1"/>
</dbReference>
<dbReference type="InterPro" id="IPR057190">
    <property type="entry name" value="DUF7868"/>
</dbReference>
<evidence type="ECO:0000313" key="6">
    <source>
        <dbReference type="Proteomes" id="UP000319255"/>
    </source>
</evidence>
<dbReference type="OrthoDB" id="2874181at2"/>
<dbReference type="RefSeq" id="WP_140452999.1">
    <property type="nucleotide sequence ID" value="NZ_VFRP01000003.1"/>
</dbReference>
<gene>
    <name evidence="5" type="ORF">FJM51_04875</name>
</gene>
<keyword evidence="1" id="KW-0479">Metal-binding</keyword>
<dbReference type="InterPro" id="IPR002227">
    <property type="entry name" value="Tyrosinase_Cu-bd"/>
</dbReference>
<dbReference type="PANTHER" id="PTHR11474:SF76">
    <property type="entry name" value="SHKT DOMAIN-CONTAINING PROTEIN"/>
    <property type="match status" value="1"/>
</dbReference>
<reference evidence="5 6" key="1">
    <citation type="submission" date="2019-06" db="EMBL/GenBank/DDBJ databases">
        <title>A novel bacterium of genus Amaricoccus, isolated from marine sediment.</title>
        <authorList>
            <person name="Huang H."/>
            <person name="Mo K."/>
            <person name="Hu Y."/>
        </authorList>
    </citation>
    <scope>NUCLEOTIDE SEQUENCE [LARGE SCALE GENOMIC DNA]</scope>
    <source>
        <strain evidence="5 6">HB172011</strain>
    </source>
</reference>
<evidence type="ECO:0000256" key="2">
    <source>
        <dbReference type="ARBA" id="ARBA00023008"/>
    </source>
</evidence>
<evidence type="ECO:0000256" key="1">
    <source>
        <dbReference type="ARBA" id="ARBA00022723"/>
    </source>
</evidence>
<dbReference type="PROSITE" id="PS00497">
    <property type="entry name" value="TYROSINASE_1"/>
    <property type="match status" value="1"/>
</dbReference>
<dbReference type="Pfam" id="PF25271">
    <property type="entry name" value="DUF7868"/>
    <property type="match status" value="1"/>
</dbReference>
<dbReference type="EMBL" id="VFRP01000003">
    <property type="protein sequence ID" value="TPE52516.1"/>
    <property type="molecule type" value="Genomic_DNA"/>
</dbReference>
<protein>
    <submittedName>
        <fullName evidence="5">Tyrosinase family protein</fullName>
    </submittedName>
</protein>
<sequence>MTFVRRNVHELGQPWADELLWYARGVKAMKARPLADPTSWTFYGAIHGIHRGLWNFYGITQPGDPDPSQADQDTYWNQCQHGSWYFLPWHRGYVLALEANVRSEIGKLGGPVDTWALPYWNYFKTGQNGLPDEFASPDWPDGTGDNPLFVVQRWGDGPGLPIVLDLSLINLSAMGLTDFTGTANGGSPGFGGVDTGFAHGGAVHGGIETQPHDFVHGLIGGGDPNDPRLPGLMSTPPAAALDPIFWLHHANIDRLWASWVNETGVGGDPTDARWLNGPASIGERAFTLPMPDGTAWTYTPGEMRDMAALDYEYDDLTPDGAAMLVAAQAGARAGTARGGMMAMAADTKTTELLGANTGALPISGDTATRTAVRMAPEPRARSRSAFAAAGPEGGAEKVFLNLENVRGLADAAAFKVYVGLPEGARPADHPDHMAGGVALFGVSQATEAEGEHAGSGLTYVLDITPIVTRLGLDTDKLHVDIVPVRPIAKEAEVSVGRVSVYRQGE</sequence>
<evidence type="ECO:0000313" key="5">
    <source>
        <dbReference type="EMBL" id="TPE52516.1"/>
    </source>
</evidence>
<dbReference type="InterPro" id="IPR050316">
    <property type="entry name" value="Tyrosinase/Hemocyanin"/>
</dbReference>
<dbReference type="InterPro" id="IPR008922">
    <property type="entry name" value="Di-copper_centre_dom_sf"/>
</dbReference>
<dbReference type="GO" id="GO:0046872">
    <property type="term" value="F:metal ion binding"/>
    <property type="evidence" value="ECO:0007669"/>
    <property type="project" value="UniProtKB-KW"/>
</dbReference>
<keyword evidence="6" id="KW-1185">Reference proteome</keyword>